<proteinExistence type="predicted"/>
<keyword evidence="1" id="KW-0677">Repeat</keyword>
<dbReference type="InterPro" id="IPR036612">
    <property type="entry name" value="KH_dom_type_1_sf"/>
</dbReference>
<dbReference type="SUPFAM" id="SSF54791">
    <property type="entry name" value="Eukaryotic type KH-domain (KH-domain type I)"/>
    <property type="match status" value="8"/>
</dbReference>
<feature type="compositionally biased region" description="Low complexity" evidence="4">
    <location>
        <begin position="61"/>
        <end position="73"/>
    </location>
</feature>
<keyword evidence="2" id="KW-0694">RNA-binding</keyword>
<dbReference type="InterPro" id="IPR004087">
    <property type="entry name" value="KH_dom"/>
</dbReference>
<feature type="region of interest" description="Disordered" evidence="4">
    <location>
        <begin position="1"/>
        <end position="74"/>
    </location>
</feature>
<feature type="domain" description="K Homology" evidence="5">
    <location>
        <begin position="300"/>
        <end position="389"/>
    </location>
</feature>
<dbReference type="PROSITE" id="PS50084">
    <property type="entry name" value="KH_TYPE_1"/>
    <property type="match status" value="8"/>
</dbReference>
<dbReference type="CDD" id="cd22448">
    <property type="entry name" value="KH-I_ScSCP160_rpt3"/>
    <property type="match status" value="1"/>
</dbReference>
<feature type="compositionally biased region" description="Low complexity" evidence="4">
    <location>
        <begin position="1"/>
        <end position="13"/>
    </location>
</feature>
<gene>
    <name evidence="6" type="ORF">QBC34DRAFT_375666</name>
</gene>
<protein>
    <recommendedName>
        <fullName evidence="5">K Homology domain-containing protein</fullName>
    </recommendedName>
</protein>
<feature type="compositionally biased region" description="Polar residues" evidence="4">
    <location>
        <begin position="128"/>
        <end position="138"/>
    </location>
</feature>
<dbReference type="GO" id="GO:0005737">
    <property type="term" value="C:cytoplasm"/>
    <property type="evidence" value="ECO:0007669"/>
    <property type="project" value="TreeGrafter"/>
</dbReference>
<feature type="region of interest" description="Disordered" evidence="4">
    <location>
        <begin position="822"/>
        <end position="844"/>
    </location>
</feature>
<dbReference type="Proteomes" id="UP001321760">
    <property type="component" value="Unassembled WGS sequence"/>
</dbReference>
<feature type="coiled-coil region" evidence="3">
    <location>
        <begin position="615"/>
        <end position="642"/>
    </location>
</feature>
<dbReference type="CDD" id="cd22408">
    <property type="entry name" value="KH-I_Vigilin_rpt4"/>
    <property type="match status" value="1"/>
</dbReference>
<dbReference type="EMBL" id="MU865918">
    <property type="protein sequence ID" value="KAK4453853.1"/>
    <property type="molecule type" value="Genomic_DNA"/>
</dbReference>
<accession>A0AAV9H2W4</accession>
<feature type="region of interest" description="Disordered" evidence="4">
    <location>
        <begin position="108"/>
        <end position="138"/>
    </location>
</feature>
<feature type="coiled-coil region" evidence="3">
    <location>
        <begin position="374"/>
        <end position="401"/>
    </location>
</feature>
<feature type="domain" description="K Homology" evidence="5">
    <location>
        <begin position="394"/>
        <end position="460"/>
    </location>
</feature>
<dbReference type="InterPro" id="IPR004088">
    <property type="entry name" value="KH_dom_type_1"/>
</dbReference>
<feature type="coiled-coil region" evidence="3">
    <location>
        <begin position="1188"/>
        <end position="1215"/>
    </location>
</feature>
<dbReference type="GO" id="GO:0003729">
    <property type="term" value="F:mRNA binding"/>
    <property type="evidence" value="ECO:0007669"/>
    <property type="project" value="TreeGrafter"/>
</dbReference>
<evidence type="ECO:0000256" key="3">
    <source>
        <dbReference type="SAM" id="Coils"/>
    </source>
</evidence>
<feature type="domain" description="K Homology" evidence="5">
    <location>
        <begin position="1098"/>
        <end position="1207"/>
    </location>
</feature>
<dbReference type="Pfam" id="PF22952">
    <property type="entry name" value="KH_11"/>
    <property type="match status" value="1"/>
</dbReference>
<dbReference type="PANTHER" id="PTHR10627:SF31">
    <property type="entry name" value="DODECA-SATELLITE-BINDING PROTEIN 1, ISOFORM A"/>
    <property type="match status" value="1"/>
</dbReference>
<evidence type="ECO:0000256" key="2">
    <source>
        <dbReference type="PROSITE-ProRule" id="PRU00117"/>
    </source>
</evidence>
<comment type="caution">
    <text evidence="6">The sequence shown here is derived from an EMBL/GenBank/DDBJ whole genome shotgun (WGS) entry which is preliminary data.</text>
</comment>
<evidence type="ECO:0000256" key="1">
    <source>
        <dbReference type="ARBA" id="ARBA00022737"/>
    </source>
</evidence>
<dbReference type="SMART" id="SM00322">
    <property type="entry name" value="KH"/>
    <property type="match status" value="10"/>
</dbReference>
<evidence type="ECO:0000313" key="6">
    <source>
        <dbReference type="EMBL" id="KAK4453853.1"/>
    </source>
</evidence>
<sequence length="1295" mass="141061">MAETAPAEPSAASQLLEQHAANSHHVTVEDEVDEDLGKPVPAADASAADSKPSWAEPTSVKAAGKQKAQKAAGLDTQSHELFPELGGPKPKASAGVVPVWSAKTGVNGKANGASSANGTPHPSAPASGVTTPTGTGSHKTPMMALPGRNVETMFLEPQHVIPRAQLRRPIPDIIKEVNRKSRANVTMTNVSNGKIKLEAAGPQDVAFQALKDLMNQIGTKQSTSVSIPSSARAHIIGKGGSTIKSIQEKSGAKIQLPKPDDVAGADEDGDDLIKVIIEGNALSAGIAREQILKIAGERAANTSTRLKDIPAEFFPFIAGPKNSLVHRLEEDNGVQIRVPPHQIWSSQPPAEPAPGQRPVFLPARDNFIQLAGDRAAVQAARAAIERRVEELRQQLELRQLAIGRGRHQFIIGDKGIPLDDFFEETGCTIILPNDEEDDVVVIGLRDNLSAGEEKAMDLAMNMQLSNIDIARFHRQAPGGAQAHARNVTRYLRQRREIERLEKLYNVHFNTPFTEQGAQPWELYSRDGKNAIRAQSEIKGLVDSHPPARISTLPVDPFFHPYIQKEVQPRVRQDYHVHLVVPEPSDTSAPVLLVYEGPESPESYQIPRSQPSPAEVKEMQKYLQDARRHIEQLVSQQEELVAASLDVPQKFHEKLRRFIKAQQEKKAADQIPVRVSNIGTTIKFRGPRSAVESLVAKSEAFIAQEKEDEKERGFTMEFDFPQKFANHLIGKGGSNIRELREKFDVDIQVNAGKVELKGPKAKAEAAKTHILALGRQLQDETTHILKVDPKFHRELIGAQGAQINRLQDRYKVQIFFPRTAKPAKDDESVAEAASDAGKPRRQQAPDEVIVRGPKKGADEARDEILSLLQYLRDNSFTATVSVQQKQVPSLIGSGGAVLDELRHSSGAKIDIPSTRDAPDGIVEIQIKGTKAQVAAAKKVLEEKKAVFDDTVTKTMDVDRKYHKALIGSGGSNIRDIVIKAGGSDDRRELARAIQFPKQDTDGNTIKIEGRSDVVEKIIAQIKDFVSQRESQVTEVLDVAQEKHRSLIGRGGETKKSLEAQFKVSIDIPRQGSGQTSVKIVGQEADVAKAKAHIESLVKEQEGETVQVPRSLHHAVANNGQFFRKLKSDHRVTVDHAGQAIPSKPAPAAVRATATALPLITDDADAAADVHSWNVVENSSAEEGDIPWVLRGSAENIEKAKKAIDAALEEAKKQNATGYLILPDPKTYRYVIGQGGSKVNSIRKQSGCKITVPRDQAQGEAIEVVGSKEGVEKAKDLILAAVREGVNSSKGPREPRD</sequence>
<evidence type="ECO:0000259" key="5">
    <source>
        <dbReference type="SMART" id="SM00322"/>
    </source>
</evidence>
<dbReference type="Pfam" id="PF00013">
    <property type="entry name" value="KH_1"/>
    <property type="match status" value="9"/>
</dbReference>
<feature type="domain" description="K Homology" evidence="5">
    <location>
        <begin position="711"/>
        <end position="774"/>
    </location>
</feature>
<evidence type="ECO:0000313" key="7">
    <source>
        <dbReference type="Proteomes" id="UP001321760"/>
    </source>
</evidence>
<feature type="domain" description="K Homology" evidence="5">
    <location>
        <begin position="1029"/>
        <end position="1097"/>
    </location>
</feature>
<dbReference type="Gene3D" id="3.30.1370.10">
    <property type="entry name" value="K Homology domain, type 1"/>
    <property type="match status" value="8"/>
</dbReference>
<feature type="domain" description="K Homology" evidence="5">
    <location>
        <begin position="778"/>
        <end position="868"/>
    </location>
</feature>
<evidence type="ECO:0000256" key="4">
    <source>
        <dbReference type="SAM" id="MobiDB-lite"/>
    </source>
</evidence>
<dbReference type="InterPro" id="IPR054548">
    <property type="entry name" value="SCP160-like_KH"/>
</dbReference>
<feature type="domain" description="K Homology" evidence="5">
    <location>
        <begin position="873"/>
        <end position="944"/>
    </location>
</feature>
<reference evidence="6" key="1">
    <citation type="journal article" date="2023" name="Mol. Phylogenet. Evol.">
        <title>Genome-scale phylogeny and comparative genomics of the fungal order Sordariales.</title>
        <authorList>
            <person name="Hensen N."/>
            <person name="Bonometti L."/>
            <person name="Westerberg I."/>
            <person name="Brannstrom I.O."/>
            <person name="Guillou S."/>
            <person name="Cros-Aarteil S."/>
            <person name="Calhoun S."/>
            <person name="Haridas S."/>
            <person name="Kuo A."/>
            <person name="Mondo S."/>
            <person name="Pangilinan J."/>
            <person name="Riley R."/>
            <person name="LaButti K."/>
            <person name="Andreopoulos B."/>
            <person name="Lipzen A."/>
            <person name="Chen C."/>
            <person name="Yan M."/>
            <person name="Daum C."/>
            <person name="Ng V."/>
            <person name="Clum A."/>
            <person name="Steindorff A."/>
            <person name="Ohm R.A."/>
            <person name="Martin F."/>
            <person name="Silar P."/>
            <person name="Natvig D.O."/>
            <person name="Lalanne C."/>
            <person name="Gautier V."/>
            <person name="Ament-Velasquez S.L."/>
            <person name="Kruys A."/>
            <person name="Hutchinson M.I."/>
            <person name="Powell A.J."/>
            <person name="Barry K."/>
            <person name="Miller A.N."/>
            <person name="Grigoriev I.V."/>
            <person name="Debuchy R."/>
            <person name="Gladieux P."/>
            <person name="Hiltunen Thoren M."/>
            <person name="Johannesson H."/>
        </authorList>
    </citation>
    <scope>NUCLEOTIDE SEQUENCE</scope>
    <source>
        <strain evidence="6">PSN243</strain>
    </source>
</reference>
<keyword evidence="3" id="KW-0175">Coiled coil</keyword>
<dbReference type="CDD" id="cd00105">
    <property type="entry name" value="KH-I"/>
    <property type="match status" value="1"/>
</dbReference>
<feature type="domain" description="K Homology" evidence="5">
    <location>
        <begin position="219"/>
        <end position="296"/>
    </location>
</feature>
<organism evidence="6 7">
    <name type="scientific">Podospora aff. communis PSN243</name>
    <dbReference type="NCBI Taxonomy" id="3040156"/>
    <lineage>
        <taxon>Eukaryota</taxon>
        <taxon>Fungi</taxon>
        <taxon>Dikarya</taxon>
        <taxon>Ascomycota</taxon>
        <taxon>Pezizomycotina</taxon>
        <taxon>Sordariomycetes</taxon>
        <taxon>Sordariomycetidae</taxon>
        <taxon>Sordariales</taxon>
        <taxon>Podosporaceae</taxon>
        <taxon>Podospora</taxon>
    </lineage>
</organism>
<feature type="domain" description="K Homology" evidence="5">
    <location>
        <begin position="1212"/>
        <end position="1281"/>
    </location>
</feature>
<dbReference type="CDD" id="cd22450">
    <property type="entry name" value="KH-I_ScSCP160_rpt5"/>
    <property type="match status" value="1"/>
</dbReference>
<keyword evidence="7" id="KW-1185">Reference proteome</keyword>
<dbReference type="CDD" id="cd22449">
    <property type="entry name" value="KH-I_ScSCP160_rpt4"/>
    <property type="match status" value="1"/>
</dbReference>
<reference evidence="6" key="2">
    <citation type="submission" date="2023-05" db="EMBL/GenBank/DDBJ databases">
        <authorList>
            <consortium name="Lawrence Berkeley National Laboratory"/>
            <person name="Steindorff A."/>
            <person name="Hensen N."/>
            <person name="Bonometti L."/>
            <person name="Westerberg I."/>
            <person name="Brannstrom I.O."/>
            <person name="Guillou S."/>
            <person name="Cros-Aarteil S."/>
            <person name="Calhoun S."/>
            <person name="Haridas S."/>
            <person name="Kuo A."/>
            <person name="Mondo S."/>
            <person name="Pangilinan J."/>
            <person name="Riley R."/>
            <person name="Labutti K."/>
            <person name="Andreopoulos B."/>
            <person name="Lipzen A."/>
            <person name="Chen C."/>
            <person name="Yanf M."/>
            <person name="Daum C."/>
            <person name="Ng V."/>
            <person name="Clum A."/>
            <person name="Ohm R."/>
            <person name="Martin F."/>
            <person name="Silar P."/>
            <person name="Natvig D."/>
            <person name="Lalanne C."/>
            <person name="Gautier V."/>
            <person name="Ament-Velasquez S.L."/>
            <person name="Kruys A."/>
            <person name="Hutchinson M.I."/>
            <person name="Powell A.J."/>
            <person name="Barry K."/>
            <person name="Miller A.N."/>
            <person name="Grigoriev I.V."/>
            <person name="Debuchy R."/>
            <person name="Gladieux P."/>
            <person name="Thoren M.H."/>
            <person name="Johannesson H."/>
        </authorList>
    </citation>
    <scope>NUCLEOTIDE SEQUENCE</scope>
    <source>
        <strain evidence="6">PSN243</strain>
    </source>
</reference>
<feature type="domain" description="K Homology" evidence="5">
    <location>
        <begin position="948"/>
        <end position="1025"/>
    </location>
</feature>
<name>A0AAV9H2W4_9PEZI</name>
<dbReference type="PANTHER" id="PTHR10627">
    <property type="entry name" value="SCP160"/>
    <property type="match status" value="1"/>
</dbReference>